<dbReference type="InterPro" id="IPR058163">
    <property type="entry name" value="LysR-type_TF_proteobact-type"/>
</dbReference>
<evidence type="ECO:0000259" key="5">
    <source>
        <dbReference type="PROSITE" id="PS50931"/>
    </source>
</evidence>
<accession>A0A562RG26</accession>
<dbReference type="Gene3D" id="1.10.10.10">
    <property type="entry name" value="Winged helix-like DNA-binding domain superfamily/Winged helix DNA-binding domain"/>
    <property type="match status" value="1"/>
</dbReference>
<dbReference type="Proteomes" id="UP000318431">
    <property type="component" value="Unassembled WGS sequence"/>
</dbReference>
<evidence type="ECO:0000256" key="1">
    <source>
        <dbReference type="ARBA" id="ARBA00009437"/>
    </source>
</evidence>
<gene>
    <name evidence="6" type="ORF">IP91_01479</name>
</gene>
<sequence length="307" mass="33757">MDTLRALRFFVRTMDLGSLSAAARELGTTQPTVSKVLAGLERELNVRLLERSTKGPVPTEQGLRFYDHATGVLERYEAALGSVQEANGQATGFLRICAPVALGQFRINALVQAFLARHPGISVELILDDRFADLVEEGIDIALRLGAPLPPSAIARHLAVVPRFFVAAPDYVQRRGMPRAPQDLASHDFVRFAWSPGTSVDMHRRGQVVKAAVHSRFRVNNALAIREALVMGAGIGLCPEWLVHDLIQAGTLVRVCPGWSASAQDLHLLYPSRRYQPERTRLFIDFIAEGFHGVPGFRKPAARTARA</sequence>
<keyword evidence="2" id="KW-0805">Transcription regulation</keyword>
<dbReference type="FunFam" id="1.10.10.10:FF:000001">
    <property type="entry name" value="LysR family transcriptional regulator"/>
    <property type="match status" value="1"/>
</dbReference>
<dbReference type="Pfam" id="PF00126">
    <property type="entry name" value="HTH_1"/>
    <property type="match status" value="1"/>
</dbReference>
<dbReference type="GO" id="GO:0003700">
    <property type="term" value="F:DNA-binding transcription factor activity"/>
    <property type="evidence" value="ECO:0007669"/>
    <property type="project" value="InterPro"/>
</dbReference>
<evidence type="ECO:0000256" key="4">
    <source>
        <dbReference type="ARBA" id="ARBA00023163"/>
    </source>
</evidence>
<keyword evidence="3 6" id="KW-0238">DNA-binding</keyword>
<evidence type="ECO:0000313" key="7">
    <source>
        <dbReference type="Proteomes" id="UP000318431"/>
    </source>
</evidence>
<dbReference type="RefSeq" id="WP_145648205.1">
    <property type="nucleotide sequence ID" value="NZ_VLLB01000002.1"/>
</dbReference>
<comment type="similarity">
    <text evidence="1">Belongs to the LysR transcriptional regulatory family.</text>
</comment>
<dbReference type="Gene3D" id="3.40.190.290">
    <property type="match status" value="1"/>
</dbReference>
<dbReference type="InterPro" id="IPR036388">
    <property type="entry name" value="WH-like_DNA-bd_sf"/>
</dbReference>
<name>A0A562RG26_9BURK</name>
<dbReference type="InterPro" id="IPR000847">
    <property type="entry name" value="LysR_HTH_N"/>
</dbReference>
<dbReference type="InterPro" id="IPR036390">
    <property type="entry name" value="WH_DNA-bd_sf"/>
</dbReference>
<reference evidence="6 7" key="1">
    <citation type="journal article" date="2015" name="Stand. Genomic Sci.">
        <title>Genomic Encyclopedia of Bacterial and Archaeal Type Strains, Phase III: the genomes of soil and plant-associated and newly described type strains.</title>
        <authorList>
            <person name="Whitman W.B."/>
            <person name="Woyke T."/>
            <person name="Klenk H.P."/>
            <person name="Zhou Y."/>
            <person name="Lilburn T.G."/>
            <person name="Beck B.J."/>
            <person name="De Vos P."/>
            <person name="Vandamme P."/>
            <person name="Eisen J.A."/>
            <person name="Garrity G."/>
            <person name="Hugenholtz P."/>
            <person name="Kyrpides N.C."/>
        </authorList>
    </citation>
    <scope>NUCLEOTIDE SEQUENCE [LARGE SCALE GENOMIC DNA]</scope>
    <source>
        <strain evidence="6 7">CGMCC 1.10822</strain>
    </source>
</reference>
<dbReference type="GO" id="GO:0003677">
    <property type="term" value="F:DNA binding"/>
    <property type="evidence" value="ECO:0007669"/>
    <property type="project" value="UniProtKB-KW"/>
</dbReference>
<comment type="caution">
    <text evidence="6">The sequence shown here is derived from an EMBL/GenBank/DDBJ whole genome shotgun (WGS) entry which is preliminary data.</text>
</comment>
<dbReference type="AlphaFoldDB" id="A0A562RG26"/>
<evidence type="ECO:0000256" key="2">
    <source>
        <dbReference type="ARBA" id="ARBA00023015"/>
    </source>
</evidence>
<dbReference type="SUPFAM" id="SSF53850">
    <property type="entry name" value="Periplasmic binding protein-like II"/>
    <property type="match status" value="1"/>
</dbReference>
<dbReference type="Pfam" id="PF03466">
    <property type="entry name" value="LysR_substrate"/>
    <property type="match status" value="1"/>
</dbReference>
<dbReference type="EMBL" id="VLLB01000002">
    <property type="protein sequence ID" value="TWI67366.1"/>
    <property type="molecule type" value="Genomic_DNA"/>
</dbReference>
<dbReference type="PANTHER" id="PTHR30537">
    <property type="entry name" value="HTH-TYPE TRANSCRIPTIONAL REGULATOR"/>
    <property type="match status" value="1"/>
</dbReference>
<dbReference type="PANTHER" id="PTHR30537:SF5">
    <property type="entry name" value="HTH-TYPE TRANSCRIPTIONAL ACTIVATOR TTDR-RELATED"/>
    <property type="match status" value="1"/>
</dbReference>
<dbReference type="OrthoDB" id="9786526at2"/>
<dbReference type="CDD" id="cd08422">
    <property type="entry name" value="PBP2_CrgA_like"/>
    <property type="match status" value="1"/>
</dbReference>
<feature type="domain" description="HTH lysR-type" evidence="5">
    <location>
        <begin position="1"/>
        <end position="59"/>
    </location>
</feature>
<dbReference type="PROSITE" id="PS50931">
    <property type="entry name" value="HTH_LYSR"/>
    <property type="match status" value="1"/>
</dbReference>
<dbReference type="SUPFAM" id="SSF46785">
    <property type="entry name" value="Winged helix' DNA-binding domain"/>
    <property type="match status" value="1"/>
</dbReference>
<keyword evidence="4" id="KW-0804">Transcription</keyword>
<dbReference type="PRINTS" id="PR00039">
    <property type="entry name" value="HTHLYSR"/>
</dbReference>
<keyword evidence="7" id="KW-1185">Reference proteome</keyword>
<evidence type="ECO:0000313" key="6">
    <source>
        <dbReference type="EMBL" id="TWI67366.1"/>
    </source>
</evidence>
<dbReference type="InterPro" id="IPR005119">
    <property type="entry name" value="LysR_subst-bd"/>
</dbReference>
<proteinExistence type="inferred from homology"/>
<protein>
    <submittedName>
        <fullName evidence="6">DNA-binding transcriptional LysR family regulator</fullName>
    </submittedName>
</protein>
<organism evidence="6 7">
    <name type="scientific">Pseudoduganella lurida</name>
    <dbReference type="NCBI Taxonomy" id="1036180"/>
    <lineage>
        <taxon>Bacteria</taxon>
        <taxon>Pseudomonadati</taxon>
        <taxon>Pseudomonadota</taxon>
        <taxon>Betaproteobacteria</taxon>
        <taxon>Burkholderiales</taxon>
        <taxon>Oxalobacteraceae</taxon>
        <taxon>Telluria group</taxon>
        <taxon>Pseudoduganella</taxon>
    </lineage>
</organism>
<evidence type="ECO:0000256" key="3">
    <source>
        <dbReference type="ARBA" id="ARBA00023125"/>
    </source>
</evidence>